<dbReference type="SUPFAM" id="SSF57959">
    <property type="entry name" value="Leucine zipper domain"/>
    <property type="match status" value="1"/>
</dbReference>
<dbReference type="CDD" id="cd14688">
    <property type="entry name" value="bZIP_YAP"/>
    <property type="match status" value="1"/>
</dbReference>
<dbReference type="RefSeq" id="XP_069304376.1">
    <property type="nucleotide sequence ID" value="XM_069454985.1"/>
</dbReference>
<evidence type="ECO:0000256" key="3">
    <source>
        <dbReference type="SAM" id="Coils"/>
    </source>
</evidence>
<dbReference type="Gene3D" id="1.20.5.170">
    <property type="match status" value="1"/>
</dbReference>
<dbReference type="PANTHER" id="PTHR40621">
    <property type="entry name" value="TRANSCRIPTION FACTOR KAPC-RELATED"/>
    <property type="match status" value="1"/>
</dbReference>
<reference evidence="4 5" key="1">
    <citation type="submission" date="2024-09" db="EMBL/GenBank/DDBJ databases">
        <title>T2T genomes of carrot and Alternaria dauci and their utility for understanding host-pathogen interaction during carrot leaf blight disease.</title>
        <authorList>
            <person name="Liu W."/>
            <person name="Xu S."/>
            <person name="Ou C."/>
            <person name="Liu X."/>
            <person name="Zhuang F."/>
            <person name="Deng X.W."/>
        </authorList>
    </citation>
    <scope>NUCLEOTIDE SEQUENCE [LARGE SCALE GENOMIC DNA]</scope>
    <source>
        <strain evidence="4 5">A2016</strain>
    </source>
</reference>
<keyword evidence="5" id="KW-1185">Reference proteome</keyword>
<dbReference type="Proteomes" id="UP001578633">
    <property type="component" value="Chromosome 8"/>
</dbReference>
<keyword evidence="3" id="KW-0175">Coiled coil</keyword>
<name>A0ABR3UBB4_9PLEO</name>
<accession>A0ABR3UBB4</accession>
<evidence type="ECO:0000313" key="4">
    <source>
        <dbReference type="EMBL" id="KAL1793792.1"/>
    </source>
</evidence>
<organism evidence="4 5">
    <name type="scientific">Alternaria dauci</name>
    <dbReference type="NCBI Taxonomy" id="48095"/>
    <lineage>
        <taxon>Eukaryota</taxon>
        <taxon>Fungi</taxon>
        <taxon>Dikarya</taxon>
        <taxon>Ascomycota</taxon>
        <taxon>Pezizomycotina</taxon>
        <taxon>Dothideomycetes</taxon>
        <taxon>Pleosporomycetidae</taxon>
        <taxon>Pleosporales</taxon>
        <taxon>Pleosporineae</taxon>
        <taxon>Pleosporaceae</taxon>
        <taxon>Alternaria</taxon>
        <taxon>Alternaria sect. Porri</taxon>
    </lineage>
</organism>
<evidence type="ECO:0000313" key="5">
    <source>
        <dbReference type="Proteomes" id="UP001578633"/>
    </source>
</evidence>
<comment type="subcellular location">
    <subcellularLocation>
        <location evidence="1">Nucleus</location>
    </subcellularLocation>
</comment>
<dbReference type="EMBL" id="JBHGVX010000008">
    <property type="protein sequence ID" value="KAL1793792.1"/>
    <property type="molecule type" value="Genomic_DNA"/>
</dbReference>
<evidence type="ECO:0000256" key="2">
    <source>
        <dbReference type="ARBA" id="ARBA00023242"/>
    </source>
</evidence>
<proteinExistence type="predicted"/>
<keyword evidence="2" id="KW-0539">Nucleus</keyword>
<feature type="coiled-coil region" evidence="3">
    <location>
        <begin position="45"/>
        <end position="79"/>
    </location>
</feature>
<comment type="caution">
    <text evidence="4">The sequence shown here is derived from an EMBL/GenBank/DDBJ whole genome shotgun (WGS) entry which is preliminary data.</text>
</comment>
<protein>
    <recommendedName>
        <fullName evidence="6">BZIP domain-containing protein</fullName>
    </recommendedName>
</protein>
<gene>
    <name evidence="4" type="ORF">ACET3X_008774</name>
</gene>
<dbReference type="InterPro" id="IPR050936">
    <property type="entry name" value="AP-1-like"/>
</dbReference>
<evidence type="ECO:0008006" key="6">
    <source>
        <dbReference type="Google" id="ProtNLM"/>
    </source>
</evidence>
<dbReference type="GeneID" id="96089096"/>
<dbReference type="InterPro" id="IPR046347">
    <property type="entry name" value="bZIP_sf"/>
</dbReference>
<sequence length="207" mass="23396">MDMAVKREVDKPLKLRRSCGCSKESLTLTLHQRKARNRATQRACRERTDRHIRNLEIKLSALEKSTQLLRSENERLRLALQGAYNENRIMHATYMQRRFLSRLASVPNALPGTYLPDGNSAGDDCTVQPSKKSSVVKAPDQVHATSGHGRQSNGIPAARAEDLIQAHPFVNQGLGDIEDLYERLKRVAKFDRHDLLGKVQFVRQSEG</sequence>
<dbReference type="PANTHER" id="PTHR40621:SF8">
    <property type="entry name" value="AP-1-LIKE TRANSCRIPTION FACTOR YAP3"/>
    <property type="match status" value="1"/>
</dbReference>
<evidence type="ECO:0000256" key="1">
    <source>
        <dbReference type="ARBA" id="ARBA00004123"/>
    </source>
</evidence>